<keyword evidence="4" id="KW-0378">Hydrolase</keyword>
<accession>A0A5R9IFM7</accession>
<protein>
    <submittedName>
        <fullName evidence="4">Glycosyl hydrolase family protein</fullName>
    </submittedName>
</protein>
<organism evidence="4 5">
    <name type="scientific">Thalassotalea litorea</name>
    <dbReference type="NCBI Taxonomy" id="2020715"/>
    <lineage>
        <taxon>Bacteria</taxon>
        <taxon>Pseudomonadati</taxon>
        <taxon>Pseudomonadota</taxon>
        <taxon>Gammaproteobacteria</taxon>
        <taxon>Alteromonadales</taxon>
        <taxon>Colwelliaceae</taxon>
        <taxon>Thalassotalea</taxon>
    </lineage>
</organism>
<proteinExistence type="inferred from homology"/>
<dbReference type="PANTHER" id="PTHR10963">
    <property type="entry name" value="GLYCOSYL HYDROLASE-RELATED"/>
    <property type="match status" value="1"/>
</dbReference>
<dbReference type="Pfam" id="PF00722">
    <property type="entry name" value="Glyco_hydro_16"/>
    <property type="match status" value="1"/>
</dbReference>
<dbReference type="GO" id="GO:0005975">
    <property type="term" value="P:carbohydrate metabolic process"/>
    <property type="evidence" value="ECO:0007669"/>
    <property type="project" value="InterPro"/>
</dbReference>
<evidence type="ECO:0000259" key="3">
    <source>
        <dbReference type="PROSITE" id="PS51762"/>
    </source>
</evidence>
<feature type="domain" description="GH16" evidence="3">
    <location>
        <begin position="28"/>
        <end position="284"/>
    </location>
</feature>
<dbReference type="SUPFAM" id="SSF49899">
    <property type="entry name" value="Concanavalin A-like lectins/glucanases"/>
    <property type="match status" value="1"/>
</dbReference>
<comment type="similarity">
    <text evidence="1">Belongs to the glycosyl hydrolase 16 family.</text>
</comment>
<dbReference type="AlphaFoldDB" id="A0A5R9IFM7"/>
<dbReference type="OrthoDB" id="9809583at2"/>
<evidence type="ECO:0000313" key="4">
    <source>
        <dbReference type="EMBL" id="TLU64330.1"/>
    </source>
</evidence>
<dbReference type="EMBL" id="VCBC01000011">
    <property type="protein sequence ID" value="TLU64330.1"/>
    <property type="molecule type" value="Genomic_DNA"/>
</dbReference>
<dbReference type="InterPro" id="IPR000757">
    <property type="entry name" value="Beta-glucanase-like"/>
</dbReference>
<sequence length="458" mass="53021">MNLLKNSLFITSLLICSSVIAAPVMPLSEQNSQKNWVLNQDVSDEFNGAKLDTFKWYVQGTDQQFYLWKGRAPSQFAPHNVRLENGMLKLRTQWQPDYPFVGAPPARQEIDKFENITTAAVISHHTFLYGYMEVRVKIPDAAMTGAFWGTGYQQELDVFELIGRVKTGSRKPEKRFVTSIHDWRPGHPKKNKVWKHGHDLPERTAERFYTYGVEWLPDGLKMYLDGELVHHATQKEMGDTWLLNNPLELWFDSEVFPWHGIPEEHELPVDFEIDYVRVWQQPNDNLLQPAFFGFEGPYLSEVVYKPESRNGYQKFWWIDDKSSNYLNITEHDDFVFNTGRKSLKFAHQKPFTENEVVAFAADGSIDLSPGNYQLTMKVLKKNASGLKAITAILEDPWQVLKPIDISKVEVNQWTQVETQFVQQKTSSGKDRLRIVIRKEDVQGDASEVYIDDINIIKL</sequence>
<dbReference type="Proteomes" id="UP000307790">
    <property type="component" value="Unassembled WGS sequence"/>
</dbReference>
<dbReference type="Gene3D" id="2.60.120.260">
    <property type="entry name" value="Galactose-binding domain-like"/>
    <property type="match status" value="1"/>
</dbReference>
<feature type="signal peptide" evidence="2">
    <location>
        <begin position="1"/>
        <end position="21"/>
    </location>
</feature>
<gene>
    <name evidence="4" type="ORF">FE810_12065</name>
</gene>
<dbReference type="InterPro" id="IPR013320">
    <property type="entry name" value="ConA-like_dom_sf"/>
</dbReference>
<reference evidence="4 5" key="1">
    <citation type="submission" date="2019-05" db="EMBL/GenBank/DDBJ databases">
        <title>Genome sequences of Thalassotalea litorea 1K03283.</title>
        <authorList>
            <person name="Zhang D."/>
        </authorList>
    </citation>
    <scope>NUCLEOTIDE SEQUENCE [LARGE SCALE GENOMIC DNA]</scope>
    <source>
        <strain evidence="4 5">MCCC 1K03283</strain>
    </source>
</reference>
<evidence type="ECO:0000256" key="1">
    <source>
        <dbReference type="ARBA" id="ARBA00006865"/>
    </source>
</evidence>
<dbReference type="GO" id="GO:0004553">
    <property type="term" value="F:hydrolase activity, hydrolyzing O-glycosyl compounds"/>
    <property type="evidence" value="ECO:0007669"/>
    <property type="project" value="InterPro"/>
</dbReference>
<dbReference type="PROSITE" id="PS51762">
    <property type="entry name" value="GH16_2"/>
    <property type="match status" value="1"/>
</dbReference>
<name>A0A5R9IFM7_9GAMM</name>
<dbReference type="RefSeq" id="WP_138320313.1">
    <property type="nucleotide sequence ID" value="NZ_VCBC01000011.1"/>
</dbReference>
<keyword evidence="2" id="KW-0732">Signal</keyword>
<dbReference type="Gene3D" id="2.60.120.200">
    <property type="match status" value="1"/>
</dbReference>
<feature type="chain" id="PRO_5024458515" evidence="2">
    <location>
        <begin position="22"/>
        <end position="458"/>
    </location>
</feature>
<evidence type="ECO:0000313" key="5">
    <source>
        <dbReference type="Proteomes" id="UP000307790"/>
    </source>
</evidence>
<comment type="caution">
    <text evidence="4">The sequence shown here is derived from an EMBL/GenBank/DDBJ whole genome shotgun (WGS) entry which is preliminary data.</text>
</comment>
<dbReference type="PANTHER" id="PTHR10963:SF55">
    <property type="entry name" value="GLYCOSIDE HYDROLASE FAMILY 16 PROTEIN"/>
    <property type="match status" value="1"/>
</dbReference>
<keyword evidence="5" id="KW-1185">Reference proteome</keyword>
<evidence type="ECO:0000256" key="2">
    <source>
        <dbReference type="SAM" id="SignalP"/>
    </source>
</evidence>
<dbReference type="InterPro" id="IPR050546">
    <property type="entry name" value="Glycosyl_Hydrlase_16"/>
</dbReference>